<keyword evidence="3" id="KW-0862">Zinc</keyword>
<organism evidence="5 6">
    <name type="scientific">Centaurea solstitialis</name>
    <name type="common">yellow star-thistle</name>
    <dbReference type="NCBI Taxonomy" id="347529"/>
    <lineage>
        <taxon>Eukaryota</taxon>
        <taxon>Viridiplantae</taxon>
        <taxon>Streptophyta</taxon>
        <taxon>Embryophyta</taxon>
        <taxon>Tracheophyta</taxon>
        <taxon>Spermatophyta</taxon>
        <taxon>Magnoliopsida</taxon>
        <taxon>eudicotyledons</taxon>
        <taxon>Gunneridae</taxon>
        <taxon>Pentapetalae</taxon>
        <taxon>asterids</taxon>
        <taxon>campanulids</taxon>
        <taxon>Asterales</taxon>
        <taxon>Asteraceae</taxon>
        <taxon>Carduoideae</taxon>
        <taxon>Cardueae</taxon>
        <taxon>Centaureinae</taxon>
        <taxon>Centaurea</taxon>
    </lineage>
</organism>
<dbReference type="Pfam" id="PF26130">
    <property type="entry name" value="PB1-like"/>
    <property type="match status" value="1"/>
</dbReference>
<evidence type="ECO:0000256" key="2">
    <source>
        <dbReference type="ARBA" id="ARBA00022771"/>
    </source>
</evidence>
<dbReference type="GO" id="GO:0008270">
    <property type="term" value="F:zinc ion binding"/>
    <property type="evidence" value="ECO:0007669"/>
    <property type="project" value="UniProtKB-KW"/>
</dbReference>
<feature type="domain" description="Zinc finger PMZ-type" evidence="4">
    <location>
        <begin position="257"/>
        <end position="284"/>
    </location>
</feature>
<dbReference type="InterPro" id="IPR007527">
    <property type="entry name" value="Znf_SWIM"/>
</dbReference>
<evidence type="ECO:0000313" key="5">
    <source>
        <dbReference type="EMBL" id="KAJ9544823.1"/>
    </source>
</evidence>
<proteinExistence type="predicted"/>
<reference evidence="5" key="1">
    <citation type="submission" date="2023-03" db="EMBL/GenBank/DDBJ databases">
        <title>Chromosome-scale reference genome and RAD-based genetic map of yellow starthistle (Centaurea solstitialis) reveal putative structural variation and QTLs associated with invader traits.</title>
        <authorList>
            <person name="Reatini B."/>
            <person name="Cang F.A."/>
            <person name="Jiang Q."/>
            <person name="Mckibben M.T.W."/>
            <person name="Barker M.S."/>
            <person name="Rieseberg L.H."/>
            <person name="Dlugosch K.M."/>
        </authorList>
    </citation>
    <scope>NUCLEOTIDE SEQUENCE</scope>
    <source>
        <strain evidence="5">CAN-66</strain>
        <tissue evidence="5">Leaf</tissue>
    </source>
</reference>
<protein>
    <recommendedName>
        <fullName evidence="4">Zinc finger PMZ-type domain-containing protein</fullName>
    </recommendedName>
</protein>
<dbReference type="PANTHER" id="PTHR31973">
    <property type="entry name" value="POLYPROTEIN, PUTATIVE-RELATED"/>
    <property type="match status" value="1"/>
</dbReference>
<dbReference type="AlphaFoldDB" id="A0AA38T5S7"/>
<gene>
    <name evidence="5" type="ORF">OSB04_024530</name>
</gene>
<dbReference type="Pfam" id="PF04434">
    <property type="entry name" value="SWIM"/>
    <property type="match status" value="1"/>
</dbReference>
<dbReference type="InterPro" id="IPR058594">
    <property type="entry name" value="PB1-like_dom_pln"/>
</dbReference>
<dbReference type="Proteomes" id="UP001172457">
    <property type="component" value="Chromosome 6"/>
</dbReference>
<accession>A0AA38T5S7</accession>
<dbReference type="PANTHER" id="PTHR31973:SF190">
    <property type="entry name" value="MULE TRANSPOSASE DOMAIN-CONTAINING PROTEIN"/>
    <property type="match status" value="1"/>
</dbReference>
<evidence type="ECO:0000256" key="1">
    <source>
        <dbReference type="ARBA" id="ARBA00022723"/>
    </source>
</evidence>
<evidence type="ECO:0000259" key="4">
    <source>
        <dbReference type="SMART" id="SM00575"/>
    </source>
</evidence>
<comment type="caution">
    <text evidence="5">The sequence shown here is derived from an EMBL/GenBank/DDBJ whole genome shotgun (WGS) entry which is preliminary data.</text>
</comment>
<keyword evidence="6" id="KW-1185">Reference proteome</keyword>
<evidence type="ECO:0000256" key="3">
    <source>
        <dbReference type="ARBA" id="ARBA00022833"/>
    </source>
</evidence>
<sequence length="351" mass="40314">MHIVDFVDNDEFLVYELNAMMKEIGYTDDVATFFQFKIPGSDLDFGLRALGNDMDVLNLLKYAPKKECKVIEGLHLRRGSFNEDDFDDFFNDTAATVNEQQQQQQPHTDDFDDHIYGIAAIVFGTKGGINQMIDTHAIETRRQIVLMKNDASRIKAVCLGTILETPISVSKPEEVRACTGAHNWLKQINPKHWSKSHFTRRCHNDVLLNNMCEVFNKQLVDGRDKPVITALEYIKQYLMKRIVTVQKRPCVVDMRLKTCACRSWELTGIPCKHDVASIWNMAVNGLDNGIAENWVRPVYWLQTWKAMYYFKISPINGRKLLPKSGCPITITAPKHCTQVGRPKKKEEEKCR</sequence>
<keyword evidence="2" id="KW-0863">Zinc-finger</keyword>
<evidence type="ECO:0000313" key="6">
    <source>
        <dbReference type="Proteomes" id="UP001172457"/>
    </source>
</evidence>
<dbReference type="EMBL" id="JARYMX010000006">
    <property type="protein sequence ID" value="KAJ9544823.1"/>
    <property type="molecule type" value="Genomic_DNA"/>
</dbReference>
<dbReference type="SMART" id="SM00575">
    <property type="entry name" value="ZnF_PMZ"/>
    <property type="match status" value="1"/>
</dbReference>
<keyword evidence="1" id="KW-0479">Metal-binding</keyword>
<name>A0AA38T5S7_9ASTR</name>
<dbReference type="InterPro" id="IPR006564">
    <property type="entry name" value="Znf_PMZ"/>
</dbReference>